<dbReference type="Proteomes" id="UP000765802">
    <property type="component" value="Unassembled WGS sequence"/>
</dbReference>
<evidence type="ECO:0000256" key="2">
    <source>
        <dbReference type="ARBA" id="ARBA00022692"/>
    </source>
</evidence>
<keyword evidence="3 5" id="KW-1133">Transmembrane helix</keyword>
<sequence length="457" mass="52305">MKTFKARMLIATTGKPFLWQTAATVLVGLLHSFTTLLLPLSLGIYYELVFHSGAGKGRILQRLGIPELSLKGFFTFFLLLLLFKLALSWTEKYYSLRLTKTLGLRIREKLFDHSLSGKISGAGSQSADRNIFRFANEPRSVEIFFSKVVLAGTRDILLLVLSFTFLYHIDSALANYILLCFFLFLSFQYLQAGHLKTSFKLYRKNRTILFRFAGTALLNRSAIAGLNRRAIELKRYRKLGRQLLSESDPYFLRNSFQQAVFPVLMYVCLGGLLWIIASHPSYSDLTAPDLFSYILLVLMLIPPLRRIGQLPRLTAQARNSLDHILPILATPEKRKENLPAAIANPDLPLYGRNLYEAIAPFKNEKMRHQILQYLEQLLDDGGDSRQLLKQKPGLSVKNCSTYQLRCYVLIRALLQPSSSLVIPETFWTGISEVEKKRLKDFLFTTNRLQSDEQRQFN</sequence>
<organism evidence="7 8">
    <name type="scientific">Flavihumibacter stibioxidans</name>
    <dbReference type="NCBI Taxonomy" id="1834163"/>
    <lineage>
        <taxon>Bacteria</taxon>
        <taxon>Pseudomonadati</taxon>
        <taxon>Bacteroidota</taxon>
        <taxon>Chitinophagia</taxon>
        <taxon>Chitinophagales</taxon>
        <taxon>Chitinophagaceae</taxon>
        <taxon>Flavihumibacter</taxon>
    </lineage>
</organism>
<feature type="domain" description="ABC transmembrane type-1" evidence="6">
    <location>
        <begin position="22"/>
        <end position="316"/>
    </location>
</feature>
<reference evidence="7 8" key="1">
    <citation type="submission" date="2016-07" db="EMBL/GenBank/DDBJ databases">
        <title>Genome analysis of Flavihumibacter stibioxidans YS-17.</title>
        <authorList>
            <person name="Shi K."/>
            <person name="Han Y."/>
            <person name="Wang G."/>
        </authorList>
    </citation>
    <scope>NUCLEOTIDE SEQUENCE [LARGE SCALE GENOMIC DNA]</scope>
    <source>
        <strain evidence="7 8">YS-17</strain>
    </source>
</reference>
<evidence type="ECO:0000256" key="5">
    <source>
        <dbReference type="SAM" id="Phobius"/>
    </source>
</evidence>
<comment type="subcellular location">
    <subcellularLocation>
        <location evidence="1">Cell membrane</location>
        <topology evidence="1">Multi-pass membrane protein</topology>
    </subcellularLocation>
</comment>
<gene>
    <name evidence="7" type="ORF">BC349_06000</name>
</gene>
<evidence type="ECO:0000313" key="8">
    <source>
        <dbReference type="Proteomes" id="UP000765802"/>
    </source>
</evidence>
<dbReference type="Pfam" id="PF00664">
    <property type="entry name" value="ABC_membrane"/>
    <property type="match status" value="1"/>
</dbReference>
<feature type="transmembrane region" description="Helical" evidence="5">
    <location>
        <begin position="259"/>
        <end position="278"/>
    </location>
</feature>
<keyword evidence="4 5" id="KW-0472">Membrane</keyword>
<dbReference type="InterPro" id="IPR011527">
    <property type="entry name" value="ABC1_TM_dom"/>
</dbReference>
<feature type="transmembrane region" description="Helical" evidence="5">
    <location>
        <begin position="68"/>
        <end position="87"/>
    </location>
</feature>
<evidence type="ECO:0000256" key="4">
    <source>
        <dbReference type="ARBA" id="ARBA00023136"/>
    </source>
</evidence>
<dbReference type="SUPFAM" id="SSF90123">
    <property type="entry name" value="ABC transporter transmembrane region"/>
    <property type="match status" value="1"/>
</dbReference>
<keyword evidence="2 5" id="KW-0812">Transmembrane</keyword>
<dbReference type="Gene3D" id="1.20.1560.10">
    <property type="entry name" value="ABC transporter type 1, transmembrane domain"/>
    <property type="match status" value="1"/>
</dbReference>
<evidence type="ECO:0000259" key="6">
    <source>
        <dbReference type="PROSITE" id="PS50929"/>
    </source>
</evidence>
<name>A0ABR7M7K2_9BACT</name>
<evidence type="ECO:0000313" key="7">
    <source>
        <dbReference type="EMBL" id="MBC6490509.1"/>
    </source>
</evidence>
<evidence type="ECO:0000256" key="3">
    <source>
        <dbReference type="ARBA" id="ARBA00022989"/>
    </source>
</evidence>
<evidence type="ECO:0000256" key="1">
    <source>
        <dbReference type="ARBA" id="ARBA00004651"/>
    </source>
</evidence>
<dbReference type="InterPro" id="IPR036640">
    <property type="entry name" value="ABC1_TM_sf"/>
</dbReference>
<protein>
    <recommendedName>
        <fullName evidence="6">ABC transmembrane type-1 domain-containing protein</fullName>
    </recommendedName>
</protein>
<dbReference type="EMBL" id="MBUA01000001">
    <property type="protein sequence ID" value="MBC6490509.1"/>
    <property type="molecule type" value="Genomic_DNA"/>
</dbReference>
<proteinExistence type="predicted"/>
<dbReference type="PANTHER" id="PTHR24221">
    <property type="entry name" value="ATP-BINDING CASSETTE SUB-FAMILY B"/>
    <property type="match status" value="1"/>
</dbReference>
<dbReference type="PANTHER" id="PTHR24221:SF654">
    <property type="entry name" value="ATP-BINDING CASSETTE SUB-FAMILY B MEMBER 6"/>
    <property type="match status" value="1"/>
</dbReference>
<accession>A0ABR7M7K2</accession>
<feature type="transmembrane region" description="Helical" evidence="5">
    <location>
        <begin position="21"/>
        <end position="48"/>
    </location>
</feature>
<dbReference type="InterPro" id="IPR039421">
    <property type="entry name" value="Type_1_exporter"/>
</dbReference>
<keyword evidence="8" id="KW-1185">Reference proteome</keyword>
<feature type="transmembrane region" description="Helical" evidence="5">
    <location>
        <begin position="290"/>
        <end position="308"/>
    </location>
</feature>
<dbReference type="RefSeq" id="WP_187255805.1">
    <property type="nucleotide sequence ID" value="NZ_JBHULF010000006.1"/>
</dbReference>
<dbReference type="PROSITE" id="PS50929">
    <property type="entry name" value="ABC_TM1F"/>
    <property type="match status" value="1"/>
</dbReference>
<comment type="caution">
    <text evidence="7">The sequence shown here is derived from an EMBL/GenBank/DDBJ whole genome shotgun (WGS) entry which is preliminary data.</text>
</comment>
<feature type="transmembrane region" description="Helical" evidence="5">
    <location>
        <begin position="173"/>
        <end position="190"/>
    </location>
</feature>